<dbReference type="GeneID" id="34614759"/>
<dbReference type="EMBL" id="KV878336">
    <property type="protein sequence ID" value="OJJ51423.1"/>
    <property type="molecule type" value="Genomic_DNA"/>
</dbReference>
<protein>
    <submittedName>
        <fullName evidence="3">Uncharacterized protein</fullName>
    </submittedName>
</protein>
<evidence type="ECO:0000313" key="4">
    <source>
        <dbReference type="Proteomes" id="UP000184188"/>
    </source>
</evidence>
<gene>
    <name evidence="3" type="ORF">ASPZODRAFT_383614</name>
</gene>
<dbReference type="VEuPathDB" id="FungiDB:ASPZODRAFT_383614"/>
<sequence length="309" mass="33665">MSSPPSPKGQNSSGKGEGRKVSSSDLSEVEHVETVSPEKPEPPALRQPDLALPPFPIVPRQSPGKSGSRPRPLVQFGENAYPPRWFVVQALPQAKGEGRNGEDASEKKGLAQLKWKFDPGPKDRWQGYTKSQLVTYAWNELEEALGNPKMKDKLAGAIRAGVLGYLVENTEDPMPPVPPAPARHEFVAEQLAVIKWASPTPNPSMRDFERPSLAARPGSNLQKLRTMGESAPGSQYSGGLVPKLGDTQSPNDINKEAALAKTSVLRQEVLADDGQPQPAGKYRCLWFIVVTLLMGILLSLFLYSFGIIR</sequence>
<evidence type="ECO:0000256" key="2">
    <source>
        <dbReference type="SAM" id="Phobius"/>
    </source>
</evidence>
<dbReference type="AlphaFoldDB" id="A0A1L9SWK1"/>
<name>A0A1L9SWK1_9EURO</name>
<keyword evidence="2" id="KW-0472">Membrane</keyword>
<keyword evidence="2" id="KW-0812">Transmembrane</keyword>
<keyword evidence="4" id="KW-1185">Reference proteome</keyword>
<evidence type="ECO:0000256" key="1">
    <source>
        <dbReference type="SAM" id="MobiDB-lite"/>
    </source>
</evidence>
<accession>A0A1L9SWK1</accession>
<dbReference type="OrthoDB" id="4506111at2759"/>
<keyword evidence="2" id="KW-1133">Transmembrane helix</keyword>
<reference evidence="4" key="1">
    <citation type="journal article" date="2017" name="Genome Biol.">
        <title>Comparative genomics reveals high biological diversity and specific adaptations in the industrially and medically important fungal genus Aspergillus.</title>
        <authorList>
            <person name="de Vries R.P."/>
            <person name="Riley R."/>
            <person name="Wiebenga A."/>
            <person name="Aguilar-Osorio G."/>
            <person name="Amillis S."/>
            <person name="Uchima C.A."/>
            <person name="Anderluh G."/>
            <person name="Asadollahi M."/>
            <person name="Askin M."/>
            <person name="Barry K."/>
            <person name="Battaglia E."/>
            <person name="Bayram O."/>
            <person name="Benocci T."/>
            <person name="Braus-Stromeyer S.A."/>
            <person name="Caldana C."/>
            <person name="Canovas D."/>
            <person name="Cerqueira G.C."/>
            <person name="Chen F."/>
            <person name="Chen W."/>
            <person name="Choi C."/>
            <person name="Clum A."/>
            <person name="Dos Santos R.A."/>
            <person name="Damasio A.R."/>
            <person name="Diallinas G."/>
            <person name="Emri T."/>
            <person name="Fekete E."/>
            <person name="Flipphi M."/>
            <person name="Freyberg S."/>
            <person name="Gallo A."/>
            <person name="Gournas C."/>
            <person name="Habgood R."/>
            <person name="Hainaut M."/>
            <person name="Harispe M.L."/>
            <person name="Henrissat B."/>
            <person name="Hilden K.S."/>
            <person name="Hope R."/>
            <person name="Hossain A."/>
            <person name="Karabika E."/>
            <person name="Karaffa L."/>
            <person name="Karanyi Z."/>
            <person name="Krasevec N."/>
            <person name="Kuo A."/>
            <person name="Kusch H."/>
            <person name="LaButti K."/>
            <person name="Lagendijk E.L."/>
            <person name="Lapidus A."/>
            <person name="Levasseur A."/>
            <person name="Lindquist E."/>
            <person name="Lipzen A."/>
            <person name="Logrieco A.F."/>
            <person name="MacCabe A."/>
            <person name="Maekelae M.R."/>
            <person name="Malavazi I."/>
            <person name="Melin P."/>
            <person name="Meyer V."/>
            <person name="Mielnichuk N."/>
            <person name="Miskei M."/>
            <person name="Molnar A.P."/>
            <person name="Mule G."/>
            <person name="Ngan C.Y."/>
            <person name="Orejas M."/>
            <person name="Orosz E."/>
            <person name="Ouedraogo J.P."/>
            <person name="Overkamp K.M."/>
            <person name="Park H.-S."/>
            <person name="Perrone G."/>
            <person name="Piumi F."/>
            <person name="Punt P.J."/>
            <person name="Ram A.F."/>
            <person name="Ramon A."/>
            <person name="Rauscher S."/>
            <person name="Record E."/>
            <person name="Riano-Pachon D.M."/>
            <person name="Robert V."/>
            <person name="Roehrig J."/>
            <person name="Ruller R."/>
            <person name="Salamov A."/>
            <person name="Salih N.S."/>
            <person name="Samson R.A."/>
            <person name="Sandor E."/>
            <person name="Sanguinetti M."/>
            <person name="Schuetze T."/>
            <person name="Sepcic K."/>
            <person name="Shelest E."/>
            <person name="Sherlock G."/>
            <person name="Sophianopoulou V."/>
            <person name="Squina F.M."/>
            <person name="Sun H."/>
            <person name="Susca A."/>
            <person name="Todd R.B."/>
            <person name="Tsang A."/>
            <person name="Unkles S.E."/>
            <person name="van de Wiele N."/>
            <person name="van Rossen-Uffink D."/>
            <person name="Oliveira J.V."/>
            <person name="Vesth T.C."/>
            <person name="Visser J."/>
            <person name="Yu J.-H."/>
            <person name="Zhou M."/>
            <person name="Andersen M.R."/>
            <person name="Archer D.B."/>
            <person name="Baker S.E."/>
            <person name="Benoit I."/>
            <person name="Brakhage A.A."/>
            <person name="Braus G.H."/>
            <person name="Fischer R."/>
            <person name="Frisvad J.C."/>
            <person name="Goldman G.H."/>
            <person name="Houbraken J."/>
            <person name="Oakley B."/>
            <person name="Pocsi I."/>
            <person name="Scazzocchio C."/>
            <person name="Seiboth B."/>
            <person name="vanKuyk P.A."/>
            <person name="Wortman J."/>
            <person name="Dyer P.S."/>
            <person name="Grigoriev I.V."/>
        </authorList>
    </citation>
    <scope>NUCLEOTIDE SEQUENCE [LARGE SCALE GENOMIC DNA]</scope>
    <source>
        <strain evidence="4">CBS 506.65</strain>
    </source>
</reference>
<proteinExistence type="predicted"/>
<feature type="transmembrane region" description="Helical" evidence="2">
    <location>
        <begin position="285"/>
        <end position="308"/>
    </location>
</feature>
<organism evidence="3 4">
    <name type="scientific">Penicilliopsis zonata CBS 506.65</name>
    <dbReference type="NCBI Taxonomy" id="1073090"/>
    <lineage>
        <taxon>Eukaryota</taxon>
        <taxon>Fungi</taxon>
        <taxon>Dikarya</taxon>
        <taxon>Ascomycota</taxon>
        <taxon>Pezizomycotina</taxon>
        <taxon>Eurotiomycetes</taxon>
        <taxon>Eurotiomycetidae</taxon>
        <taxon>Eurotiales</taxon>
        <taxon>Aspergillaceae</taxon>
        <taxon>Penicilliopsis</taxon>
    </lineage>
</organism>
<feature type="region of interest" description="Disordered" evidence="1">
    <location>
        <begin position="1"/>
        <end position="75"/>
    </location>
</feature>
<dbReference type="RefSeq" id="XP_022585933.1">
    <property type="nucleotide sequence ID" value="XM_022728295.1"/>
</dbReference>
<feature type="compositionally biased region" description="Basic and acidic residues" evidence="1">
    <location>
        <begin position="16"/>
        <end position="41"/>
    </location>
</feature>
<dbReference type="Proteomes" id="UP000184188">
    <property type="component" value="Unassembled WGS sequence"/>
</dbReference>
<evidence type="ECO:0000313" key="3">
    <source>
        <dbReference type="EMBL" id="OJJ51423.1"/>
    </source>
</evidence>